<sequence length="204" mass="23152">MKHSSAKSKRYKHFYAKDESTHPSMVSTHQHIFKGKMCKNVDTVSTHVKSVSTRVAVFQKSSLPRSTHSQSRSTLDPVSRTTSLKNWVSRSTHSQSRSTLDPVPRIASLQIWDSRSTHSQSRSTRDPLPRTAFYIFWTVDTLPGQVDTRPSSQNSQFEELGQQVDTLKSRSTRDLSPRTGFSIFGIVCRHNHQGRSTHYGNFSS</sequence>
<dbReference type="AlphaFoldDB" id="A0A843VDJ5"/>
<evidence type="ECO:0000256" key="1">
    <source>
        <dbReference type="SAM" id="MobiDB-lite"/>
    </source>
</evidence>
<feature type="compositionally biased region" description="Polar residues" evidence="1">
    <location>
        <begin position="60"/>
        <end position="99"/>
    </location>
</feature>
<protein>
    <submittedName>
        <fullName evidence="2">Uncharacterized protein</fullName>
    </submittedName>
</protein>
<feature type="compositionally biased region" description="Polar residues" evidence="1">
    <location>
        <begin position="148"/>
        <end position="157"/>
    </location>
</feature>
<feature type="region of interest" description="Disordered" evidence="1">
    <location>
        <begin position="60"/>
        <end position="100"/>
    </location>
</feature>
<keyword evidence="3" id="KW-1185">Reference proteome</keyword>
<comment type="caution">
    <text evidence="2">The sequence shown here is derived from an EMBL/GenBank/DDBJ whole genome shotgun (WGS) entry which is preliminary data.</text>
</comment>
<accession>A0A843VDJ5</accession>
<feature type="region of interest" description="Disordered" evidence="1">
    <location>
        <begin position="147"/>
        <end position="173"/>
    </location>
</feature>
<evidence type="ECO:0000313" key="2">
    <source>
        <dbReference type="EMBL" id="MQL92577.1"/>
    </source>
</evidence>
<proteinExistence type="predicted"/>
<gene>
    <name evidence="2" type="ORF">Taro_025203</name>
</gene>
<evidence type="ECO:0000313" key="3">
    <source>
        <dbReference type="Proteomes" id="UP000652761"/>
    </source>
</evidence>
<name>A0A843VDJ5_COLES</name>
<dbReference type="Proteomes" id="UP000652761">
    <property type="component" value="Unassembled WGS sequence"/>
</dbReference>
<reference evidence="2" key="1">
    <citation type="submission" date="2017-07" db="EMBL/GenBank/DDBJ databases">
        <title>Taro Niue Genome Assembly and Annotation.</title>
        <authorList>
            <person name="Atibalentja N."/>
            <person name="Keating K."/>
            <person name="Fields C.J."/>
        </authorList>
    </citation>
    <scope>NUCLEOTIDE SEQUENCE</scope>
    <source>
        <strain evidence="2">Niue_2</strain>
        <tissue evidence="2">Leaf</tissue>
    </source>
</reference>
<dbReference type="EMBL" id="NMUH01001460">
    <property type="protein sequence ID" value="MQL92577.1"/>
    <property type="molecule type" value="Genomic_DNA"/>
</dbReference>
<organism evidence="2 3">
    <name type="scientific">Colocasia esculenta</name>
    <name type="common">Wild taro</name>
    <name type="synonym">Arum esculentum</name>
    <dbReference type="NCBI Taxonomy" id="4460"/>
    <lineage>
        <taxon>Eukaryota</taxon>
        <taxon>Viridiplantae</taxon>
        <taxon>Streptophyta</taxon>
        <taxon>Embryophyta</taxon>
        <taxon>Tracheophyta</taxon>
        <taxon>Spermatophyta</taxon>
        <taxon>Magnoliopsida</taxon>
        <taxon>Liliopsida</taxon>
        <taxon>Araceae</taxon>
        <taxon>Aroideae</taxon>
        <taxon>Colocasieae</taxon>
        <taxon>Colocasia</taxon>
    </lineage>
</organism>